<sequence length="234" mass="26262">MKKAVFSCAPRAWDVRLDHHDTANGTLPQVFTRPGLPENDGREKQQAPATTTLIENLGQGGEQKTKPCKASLEALGQNIFNETSSDNKPGPSMKDTLFLELMDKEMFRDESNHWVAPLPFRPHRQLLSNNREHALSRLHSLSLNNTHLKGPDLNNSLIGVLIRFRKEHVAVLADVPLLPHSQRPPQLFETPLTTECGFMCSGTARHPGLRRAIQEGAHKYSADTAPLLRRRRPH</sequence>
<evidence type="ECO:0000313" key="3">
    <source>
        <dbReference type="Proteomes" id="UP001460270"/>
    </source>
</evidence>
<organism evidence="2 3">
    <name type="scientific">Mugilogobius chulae</name>
    <name type="common">yellowstripe goby</name>
    <dbReference type="NCBI Taxonomy" id="88201"/>
    <lineage>
        <taxon>Eukaryota</taxon>
        <taxon>Metazoa</taxon>
        <taxon>Chordata</taxon>
        <taxon>Craniata</taxon>
        <taxon>Vertebrata</taxon>
        <taxon>Euteleostomi</taxon>
        <taxon>Actinopterygii</taxon>
        <taxon>Neopterygii</taxon>
        <taxon>Teleostei</taxon>
        <taxon>Neoteleostei</taxon>
        <taxon>Acanthomorphata</taxon>
        <taxon>Gobiaria</taxon>
        <taxon>Gobiiformes</taxon>
        <taxon>Gobioidei</taxon>
        <taxon>Gobiidae</taxon>
        <taxon>Gobionellinae</taxon>
        <taxon>Mugilogobius</taxon>
    </lineage>
</organism>
<name>A0AAW0P791_9GOBI</name>
<evidence type="ECO:0000313" key="2">
    <source>
        <dbReference type="EMBL" id="KAK7918640.1"/>
    </source>
</evidence>
<accession>A0AAW0P791</accession>
<gene>
    <name evidence="2" type="ORF">WMY93_009924</name>
</gene>
<dbReference type="Proteomes" id="UP001460270">
    <property type="component" value="Unassembled WGS sequence"/>
</dbReference>
<dbReference type="PANTHER" id="PTHR47331">
    <property type="entry name" value="PHD-TYPE DOMAIN-CONTAINING PROTEIN"/>
    <property type="match status" value="1"/>
</dbReference>
<proteinExistence type="predicted"/>
<evidence type="ECO:0000256" key="1">
    <source>
        <dbReference type="SAM" id="MobiDB-lite"/>
    </source>
</evidence>
<dbReference type="EMBL" id="JBBPFD010000007">
    <property type="protein sequence ID" value="KAK7918640.1"/>
    <property type="molecule type" value="Genomic_DNA"/>
</dbReference>
<comment type="caution">
    <text evidence="2">The sequence shown here is derived from an EMBL/GenBank/DDBJ whole genome shotgun (WGS) entry which is preliminary data.</text>
</comment>
<keyword evidence="3" id="KW-1185">Reference proteome</keyword>
<dbReference type="AlphaFoldDB" id="A0AAW0P791"/>
<protein>
    <submittedName>
        <fullName evidence="2">Uncharacterized protein</fullName>
    </submittedName>
</protein>
<feature type="region of interest" description="Disordered" evidence="1">
    <location>
        <begin position="22"/>
        <end position="47"/>
    </location>
</feature>
<reference evidence="3" key="1">
    <citation type="submission" date="2024-04" db="EMBL/GenBank/DDBJ databases">
        <title>Salinicola lusitanus LLJ914,a marine bacterium isolated from the Okinawa Trough.</title>
        <authorList>
            <person name="Li J."/>
        </authorList>
    </citation>
    <scope>NUCLEOTIDE SEQUENCE [LARGE SCALE GENOMIC DNA]</scope>
</reference>
<dbReference type="PANTHER" id="PTHR47331:SF6">
    <property type="entry name" value="DOUBLECORTIN DOMAIN-CONTAINING PROTEIN"/>
    <property type="match status" value="1"/>
</dbReference>